<name>A0ABZ0VBE3_9MICO</name>
<dbReference type="RefSeq" id="WP_322410003.1">
    <property type="nucleotide sequence ID" value="NZ_CP139779.1"/>
</dbReference>
<evidence type="ECO:0000256" key="1">
    <source>
        <dbReference type="SAM" id="Phobius"/>
    </source>
</evidence>
<reference evidence="2 3" key="1">
    <citation type="submission" date="2023-06" db="EMBL/GenBank/DDBJ databases">
        <title>Rock-solubilizing bacteria, Microbacterium invictum, promotes re-establishment of vegetation in rocky wasteland by accelerating rock bio-weathering and reshaping soil bacterial community.</title>
        <authorList>
            <person name="Liu C."/>
        </authorList>
    </citation>
    <scope>NUCLEOTIDE SEQUENCE [LARGE SCALE GENOMIC DNA]</scope>
    <source>
        <strain evidence="2 3">X-18</strain>
    </source>
</reference>
<protein>
    <submittedName>
        <fullName evidence="2">Uncharacterized protein</fullName>
    </submittedName>
</protein>
<accession>A0ABZ0VBE3</accession>
<feature type="transmembrane region" description="Helical" evidence="1">
    <location>
        <begin position="116"/>
        <end position="135"/>
    </location>
</feature>
<organism evidence="2 3">
    <name type="scientific">Microbacterium invictum</name>
    <dbReference type="NCBI Taxonomy" id="515415"/>
    <lineage>
        <taxon>Bacteria</taxon>
        <taxon>Bacillati</taxon>
        <taxon>Actinomycetota</taxon>
        <taxon>Actinomycetes</taxon>
        <taxon>Micrococcales</taxon>
        <taxon>Microbacteriaceae</taxon>
        <taxon>Microbacterium</taxon>
    </lineage>
</organism>
<keyword evidence="1" id="KW-0472">Membrane</keyword>
<keyword evidence="1" id="KW-1133">Transmembrane helix</keyword>
<dbReference type="EMBL" id="CP139779">
    <property type="protein sequence ID" value="WQB69875.1"/>
    <property type="molecule type" value="Genomic_DNA"/>
</dbReference>
<gene>
    <name evidence="2" type="ORF">T9R20_14425</name>
</gene>
<proteinExistence type="predicted"/>
<keyword evidence="3" id="KW-1185">Reference proteome</keyword>
<dbReference type="Proteomes" id="UP001324533">
    <property type="component" value="Chromosome"/>
</dbReference>
<sequence length="169" mass="17743">MTQIDASPAIATPAIAGRELVIQIRRLLVVTLVACVIYPGLTRASSASCAGGFGADGGFIDGSGQPTDIVPQCLSVELMPSPLVFAAIAAIVLLTLGRVIRVATDLESATRMLRRAALAIMIVTGVSVVIAQVWFALLPVTDWDPQAGYFFVFPFPFASVDLTITPLTP</sequence>
<evidence type="ECO:0000313" key="2">
    <source>
        <dbReference type="EMBL" id="WQB69875.1"/>
    </source>
</evidence>
<evidence type="ECO:0000313" key="3">
    <source>
        <dbReference type="Proteomes" id="UP001324533"/>
    </source>
</evidence>
<keyword evidence="1" id="KW-0812">Transmembrane</keyword>
<feature type="transmembrane region" description="Helical" evidence="1">
    <location>
        <begin position="83"/>
        <end position="104"/>
    </location>
</feature>